<dbReference type="Proteomes" id="UP000000271">
    <property type="component" value="Chromosome"/>
</dbReference>
<dbReference type="PROSITE" id="PS51272">
    <property type="entry name" value="SLH"/>
    <property type="match status" value="3"/>
</dbReference>
<organism evidence="4 5">
    <name type="scientific">Bacillus selenitireducens (strain ATCC 700615 / DSM 15326 / MLS10)</name>
    <dbReference type="NCBI Taxonomy" id="439292"/>
    <lineage>
        <taxon>Bacteria</taxon>
        <taxon>Bacillati</taxon>
        <taxon>Bacillota</taxon>
        <taxon>Bacilli</taxon>
        <taxon>Bacillales</taxon>
        <taxon>Bacillaceae</taxon>
        <taxon>Salisediminibacterium</taxon>
    </lineage>
</organism>
<dbReference type="Pfam" id="PF00395">
    <property type="entry name" value="SLH"/>
    <property type="match status" value="3"/>
</dbReference>
<feature type="domain" description="SLH" evidence="3">
    <location>
        <begin position="600"/>
        <end position="660"/>
    </location>
</feature>
<feature type="domain" description="SLH" evidence="3">
    <location>
        <begin position="531"/>
        <end position="594"/>
    </location>
</feature>
<dbReference type="EMBL" id="CP001791">
    <property type="protein sequence ID" value="ADI00540.1"/>
    <property type="molecule type" value="Genomic_DNA"/>
</dbReference>
<accession>D6Y038</accession>
<sequence>MKRFPLSKKAVALTLAAVMATTPFVGSVAAVDGGVSTQDAHEEVTSVNQVVADVEAIYASLNAEDQATIAEMRAVIDGLSDDAWHRAVPDVMIENIDAALGEGETIAIVKEIAMILTTVEEGQLQSAVDDFRESRSGDFNTVFNGEITVDDLLALFDELTHQAVAFMNEGDRRDLSREELASALSAVDLEQFARENLDVGDINQAFYNGTGVYLVDTENQNDVLSFADHVRDLIVEEGTFTAEELRHFTAGLMLAAVEYFDPQVEEEPVVTERDGDTVTVRVIEDLYLEYLEGLDEVPDVISFDVDKEDGEIGEVIVPAAVAEAILERNPNARIEVTSPEGSASLRVSDVNTVNLRAALGIDADAPFDLVININPGTDSGNAIARNNLDVKSQIVNFTMHAVSGDNSYNINRFMHTLKRSIVADEALTEGRTVVLRLNSDGTVTPVTTKVEGNRAHFSGFSNSNYVVTENTVTYPDMDTNHWAYDEVSDLSSQYIIQGFLDGNFRPEVATKRSQFSALVTRALSLVPEDDYTEPFSDVLQRHTLVDEILAASNYGIVQGYGDTTFRPEHEITRAEAAIMITRVMDLLDDVDFDLDESVDYTTYTDSDRFSSRQQDAITRVTQAGIMQGRGDGSFRPDDSANRGQLSLMLHRLLQKADYIN</sequence>
<protein>
    <submittedName>
        <fullName evidence="4">S-layer domain protein</fullName>
    </submittedName>
</protein>
<evidence type="ECO:0000259" key="3">
    <source>
        <dbReference type="PROSITE" id="PS51272"/>
    </source>
</evidence>
<dbReference type="AlphaFoldDB" id="D6Y038"/>
<dbReference type="HOGENOM" id="CLU_415432_0_0_9"/>
<feature type="signal peptide" evidence="2">
    <location>
        <begin position="1"/>
        <end position="30"/>
    </location>
</feature>
<name>D6Y038_BACIE</name>
<dbReference type="eggNOG" id="COG0366">
    <property type="taxonomic scope" value="Bacteria"/>
</dbReference>
<dbReference type="InterPro" id="IPR051465">
    <property type="entry name" value="Cell_Envelope_Struct_Comp"/>
</dbReference>
<dbReference type="STRING" id="439292.Bsel_3058"/>
<evidence type="ECO:0000256" key="1">
    <source>
        <dbReference type="ARBA" id="ARBA00022729"/>
    </source>
</evidence>
<proteinExistence type="predicted"/>
<dbReference type="OrthoDB" id="663332at2"/>
<reference evidence="4" key="1">
    <citation type="submission" date="2009-10" db="EMBL/GenBank/DDBJ databases">
        <title>Complete sequence of Bacillus selenitireducens MLS10.</title>
        <authorList>
            <consortium name="US DOE Joint Genome Institute"/>
            <person name="Lucas S."/>
            <person name="Copeland A."/>
            <person name="Lapidus A."/>
            <person name="Glavina del Rio T."/>
            <person name="Dalin E."/>
            <person name="Tice H."/>
            <person name="Bruce D."/>
            <person name="Goodwin L."/>
            <person name="Pitluck S."/>
            <person name="Sims D."/>
            <person name="Brettin T."/>
            <person name="Detter J.C."/>
            <person name="Han C."/>
            <person name="Larimer F."/>
            <person name="Land M."/>
            <person name="Hauser L."/>
            <person name="Kyrpides N."/>
            <person name="Ovchinnikova G."/>
            <person name="Stolz J."/>
        </authorList>
    </citation>
    <scope>NUCLEOTIDE SEQUENCE [LARGE SCALE GENOMIC DNA]</scope>
    <source>
        <strain evidence="4">MLS10</strain>
    </source>
</reference>
<dbReference type="KEGG" id="bse:Bsel_3058"/>
<feature type="domain" description="SLH" evidence="3">
    <location>
        <begin position="470"/>
        <end position="530"/>
    </location>
</feature>
<evidence type="ECO:0000313" key="5">
    <source>
        <dbReference type="Proteomes" id="UP000000271"/>
    </source>
</evidence>
<dbReference type="InterPro" id="IPR001119">
    <property type="entry name" value="SLH_dom"/>
</dbReference>
<feature type="chain" id="PRO_5003090779" evidence="2">
    <location>
        <begin position="31"/>
        <end position="660"/>
    </location>
</feature>
<keyword evidence="1 2" id="KW-0732">Signal</keyword>
<gene>
    <name evidence="4" type="ordered locus">Bsel_3058</name>
</gene>
<keyword evidence="5" id="KW-1185">Reference proteome</keyword>
<evidence type="ECO:0000313" key="4">
    <source>
        <dbReference type="EMBL" id="ADI00540.1"/>
    </source>
</evidence>
<evidence type="ECO:0000256" key="2">
    <source>
        <dbReference type="SAM" id="SignalP"/>
    </source>
</evidence>
<dbReference type="PANTHER" id="PTHR43308">
    <property type="entry name" value="OUTER MEMBRANE PROTEIN ALPHA-RELATED"/>
    <property type="match status" value="1"/>
</dbReference>
<dbReference type="RefSeq" id="WP_013173944.1">
    <property type="nucleotide sequence ID" value="NC_014219.1"/>
</dbReference>